<name>A0ABD4TL79_9EURY</name>
<dbReference type="Proteomes" id="UP001524383">
    <property type="component" value="Unassembled WGS sequence"/>
</dbReference>
<dbReference type="InterPro" id="IPR036591">
    <property type="entry name" value="YggU-like_sf"/>
</dbReference>
<dbReference type="EMBL" id="VOTZ01000016">
    <property type="protein sequence ID" value="MCQ1538944.1"/>
    <property type="molecule type" value="Genomic_DNA"/>
</dbReference>
<dbReference type="HAMAP" id="MF_00634">
    <property type="entry name" value="UPF0235"/>
    <property type="match status" value="1"/>
</dbReference>
<evidence type="ECO:0000313" key="3">
    <source>
        <dbReference type="EMBL" id="MCQ1538944.1"/>
    </source>
</evidence>
<evidence type="ECO:0000256" key="2">
    <source>
        <dbReference type="HAMAP-Rule" id="MF_00634"/>
    </source>
</evidence>
<organism evidence="3 4">
    <name type="scientific">Methanocalculus taiwanensis</name>
    <dbReference type="NCBI Taxonomy" id="106207"/>
    <lineage>
        <taxon>Archaea</taxon>
        <taxon>Methanobacteriati</taxon>
        <taxon>Methanobacteriota</taxon>
        <taxon>Stenosarchaea group</taxon>
        <taxon>Methanomicrobia</taxon>
        <taxon>Methanomicrobiales</taxon>
        <taxon>Methanocalculaceae</taxon>
        <taxon>Methanocalculus</taxon>
    </lineage>
</organism>
<dbReference type="AlphaFoldDB" id="A0ABD4TL79"/>
<evidence type="ECO:0000256" key="1">
    <source>
        <dbReference type="ARBA" id="ARBA00010364"/>
    </source>
</evidence>
<dbReference type="PANTHER" id="PTHR47817">
    <property type="entry name" value="OS04G0686300 PROTEIN"/>
    <property type="match status" value="1"/>
</dbReference>
<evidence type="ECO:0000313" key="4">
    <source>
        <dbReference type="Proteomes" id="UP001524383"/>
    </source>
</evidence>
<gene>
    <name evidence="3" type="ORF">FTO68_08115</name>
</gene>
<dbReference type="SMART" id="SM01152">
    <property type="entry name" value="DUF167"/>
    <property type="match status" value="1"/>
</dbReference>
<dbReference type="RefSeq" id="WP_255332902.1">
    <property type="nucleotide sequence ID" value="NZ_VOTZ01000016.1"/>
</dbReference>
<reference evidence="3 4" key="1">
    <citation type="submission" date="2019-08" db="EMBL/GenBank/DDBJ databases">
        <authorList>
            <person name="Chen S.-C."/>
            <person name="Lai M.-C."/>
            <person name="You Y.-T."/>
        </authorList>
    </citation>
    <scope>NUCLEOTIDE SEQUENCE [LARGE SCALE GENOMIC DNA]</scope>
    <source>
        <strain evidence="3 4">P2F9704a</strain>
    </source>
</reference>
<sequence>MASYKDALRISGDGLLISLEVHAGSGRNVFPAGYNCWRKAIGIAITAPPVEGRANAAIIDLISQVMGVPKSAVSILSGHQSTRKVIQIAGMNNLRALEILEPLF</sequence>
<dbReference type="Pfam" id="PF02594">
    <property type="entry name" value="DUF167"/>
    <property type="match status" value="1"/>
</dbReference>
<dbReference type="PANTHER" id="PTHR47817:SF2">
    <property type="entry name" value="OS04G0686300 PROTEIN"/>
    <property type="match status" value="1"/>
</dbReference>
<accession>A0ABD4TL79</accession>
<protein>
    <recommendedName>
        <fullName evidence="2">UPF0235 protein FTO68_08115</fullName>
    </recommendedName>
</protein>
<comment type="similarity">
    <text evidence="1 2">Belongs to the UPF0235 family.</text>
</comment>
<dbReference type="InterPro" id="IPR003746">
    <property type="entry name" value="DUF167"/>
</dbReference>
<keyword evidence="4" id="KW-1185">Reference proteome</keyword>
<comment type="caution">
    <text evidence="3">The sequence shown here is derived from an EMBL/GenBank/DDBJ whole genome shotgun (WGS) entry which is preliminary data.</text>
</comment>
<dbReference type="NCBIfam" id="TIGR00251">
    <property type="entry name" value="DUF167 family protein"/>
    <property type="match status" value="1"/>
</dbReference>
<dbReference type="SUPFAM" id="SSF69786">
    <property type="entry name" value="YggU-like"/>
    <property type="match status" value="1"/>
</dbReference>
<proteinExistence type="inferred from homology"/>
<dbReference type="Gene3D" id="3.30.1200.10">
    <property type="entry name" value="YggU-like"/>
    <property type="match status" value="1"/>
</dbReference>